<evidence type="ECO:0000256" key="2">
    <source>
        <dbReference type="ARBA" id="ARBA00022475"/>
    </source>
</evidence>
<keyword evidence="5 6" id="KW-0472">Membrane</keyword>
<keyword evidence="3 6" id="KW-0812">Transmembrane</keyword>
<dbReference type="EMBL" id="CP009043">
    <property type="protein sequence ID" value="AII14565.1"/>
    <property type="molecule type" value="Genomic_DNA"/>
</dbReference>
<feature type="transmembrane region" description="Helical" evidence="6">
    <location>
        <begin position="139"/>
        <end position="163"/>
    </location>
</feature>
<name>A0A076F8K3_9BACT</name>
<evidence type="ECO:0000313" key="7">
    <source>
        <dbReference type="EMBL" id="AII14565.1"/>
    </source>
</evidence>
<dbReference type="PANTHER" id="PTHR38825:SF2">
    <property type="entry name" value="LYSINE TRANSPORTER LYSE"/>
    <property type="match status" value="1"/>
</dbReference>
<feature type="transmembrane region" description="Helical" evidence="6">
    <location>
        <begin position="108"/>
        <end position="127"/>
    </location>
</feature>
<evidence type="ECO:0000256" key="5">
    <source>
        <dbReference type="ARBA" id="ARBA00023136"/>
    </source>
</evidence>
<dbReference type="RefSeq" id="WP_038453775.1">
    <property type="nucleotide sequence ID" value="NZ_CP009043.1"/>
</dbReference>
<accession>A0A076F8K3</accession>
<protein>
    <submittedName>
        <fullName evidence="7">Transporter, LysE family</fullName>
    </submittedName>
</protein>
<evidence type="ECO:0000256" key="1">
    <source>
        <dbReference type="ARBA" id="ARBA00004651"/>
    </source>
</evidence>
<evidence type="ECO:0000313" key="8">
    <source>
        <dbReference type="Proteomes" id="UP000028486"/>
    </source>
</evidence>
<dbReference type="Proteomes" id="UP000028486">
    <property type="component" value="Chromosome"/>
</dbReference>
<keyword evidence="2" id="KW-1003">Cell membrane</keyword>
<organism evidence="7 8">
    <name type="scientific">Campylobacter iguaniorum</name>
    <dbReference type="NCBI Taxonomy" id="1244531"/>
    <lineage>
        <taxon>Bacteria</taxon>
        <taxon>Pseudomonadati</taxon>
        <taxon>Campylobacterota</taxon>
        <taxon>Epsilonproteobacteria</taxon>
        <taxon>Campylobacterales</taxon>
        <taxon>Campylobacteraceae</taxon>
        <taxon>Campylobacter</taxon>
    </lineage>
</organism>
<dbReference type="STRING" id="1244531.CIG2463D_0720"/>
<feature type="transmembrane region" description="Helical" evidence="6">
    <location>
        <begin position="175"/>
        <end position="197"/>
    </location>
</feature>
<keyword evidence="8" id="KW-1185">Reference proteome</keyword>
<evidence type="ECO:0000256" key="6">
    <source>
        <dbReference type="SAM" id="Phobius"/>
    </source>
</evidence>
<keyword evidence="4 6" id="KW-1133">Transmembrane helix</keyword>
<comment type="subcellular location">
    <subcellularLocation>
        <location evidence="1">Cell membrane</location>
        <topology evidence="1">Multi-pass membrane protein</topology>
    </subcellularLocation>
</comment>
<feature type="transmembrane region" description="Helical" evidence="6">
    <location>
        <begin position="12"/>
        <end position="30"/>
    </location>
</feature>
<dbReference type="AlphaFoldDB" id="A0A076F8K3"/>
<evidence type="ECO:0000256" key="4">
    <source>
        <dbReference type="ARBA" id="ARBA00022989"/>
    </source>
</evidence>
<dbReference type="PANTHER" id="PTHR38825">
    <property type="entry name" value="LYSINE EXPORTER PROTEIN (LYSE/YGGA)"/>
    <property type="match status" value="1"/>
</dbReference>
<dbReference type="GO" id="GO:0006865">
    <property type="term" value="P:amino acid transport"/>
    <property type="evidence" value="ECO:0007669"/>
    <property type="project" value="InterPro"/>
</dbReference>
<dbReference type="Pfam" id="PF01810">
    <property type="entry name" value="LysE"/>
    <property type="match status" value="1"/>
</dbReference>
<dbReference type="KEGG" id="caj:CIG1485E_0719"/>
<dbReference type="PATRIC" id="fig|1244531.5.peg.716"/>
<dbReference type="InterPro" id="IPR001123">
    <property type="entry name" value="LeuE-type"/>
</dbReference>
<feature type="transmembrane region" description="Helical" evidence="6">
    <location>
        <begin position="37"/>
        <end position="60"/>
    </location>
</feature>
<sequence length="199" mass="21738">MESFIQGLFFGWGAAVPIGPVNVLIMSYALRSYKLGAAIGLGAMSTDVFYLLLMSFGVLSVLNIPILFNILAIFGSIFLLYIAYLTYKSADNMITQSSNLSQNSFVGCFVKGMLLNLVNPYVIGFWLSVSSFTAKTSSVWLSLAGLTLAIAIWILGLPFGVAKSKRFISQNVAKWFAYISAVLMAIFAIMLLFNTFIKA</sequence>
<feature type="transmembrane region" description="Helical" evidence="6">
    <location>
        <begin position="66"/>
        <end position="87"/>
    </location>
</feature>
<proteinExistence type="predicted"/>
<dbReference type="GO" id="GO:0005886">
    <property type="term" value="C:plasma membrane"/>
    <property type="evidence" value="ECO:0007669"/>
    <property type="project" value="UniProtKB-SubCell"/>
</dbReference>
<gene>
    <name evidence="7" type="ORF">CIG1485E_0719</name>
</gene>
<dbReference type="eggNOG" id="COG1280">
    <property type="taxonomic scope" value="Bacteria"/>
</dbReference>
<evidence type="ECO:0000256" key="3">
    <source>
        <dbReference type="ARBA" id="ARBA00022692"/>
    </source>
</evidence>
<reference evidence="8" key="1">
    <citation type="journal article" date="2014" name="Genome Announc.">
        <title>Complete Genome Sequence of Campylobacter iguaniorum Strain 1485ET, Isolated from a Bearded Dragon (Pogona vitticeps).</title>
        <authorList>
            <person name="Gilbert M.J."/>
            <person name="Miller W.G."/>
            <person name="Yee E."/>
            <person name="Kik M."/>
            <person name="Wagenaar J.A."/>
            <person name="Duim B."/>
        </authorList>
    </citation>
    <scope>NUCLEOTIDE SEQUENCE [LARGE SCALE GENOMIC DNA]</scope>
    <source>
        <strain evidence="8">1485E</strain>
    </source>
</reference>
<dbReference type="HOGENOM" id="CLU_087840_1_2_7"/>
<dbReference type="OrthoDB" id="5361502at2"/>